<feature type="transmembrane region" description="Helical" evidence="5">
    <location>
        <begin position="12"/>
        <end position="34"/>
    </location>
</feature>
<evidence type="ECO:0000256" key="2">
    <source>
        <dbReference type="ARBA" id="ARBA00022801"/>
    </source>
</evidence>
<dbReference type="Proteomes" id="UP000724268">
    <property type="component" value="Unassembled WGS sequence"/>
</dbReference>
<dbReference type="EMBL" id="JAHXRS010000005">
    <property type="protein sequence ID" value="MBW6394248.1"/>
    <property type="molecule type" value="Genomic_DNA"/>
</dbReference>
<dbReference type="Pfam" id="PF21365">
    <property type="entry name" value="Glyco_hydro_31_3rd"/>
    <property type="match status" value="1"/>
</dbReference>
<comment type="caution">
    <text evidence="9">The sequence shown here is derived from an EMBL/GenBank/DDBJ whole genome shotgun (WGS) entry which is preliminary data.</text>
</comment>
<reference evidence="9 10" key="1">
    <citation type="submission" date="2021-07" db="EMBL/GenBank/DDBJ databases">
        <title>Thermus aquaticus gen. n. and sp. n., a nonsporulating extreme thermophile.</title>
        <authorList>
            <person name="Hu C.-J."/>
            <person name="Li W.-J."/>
            <person name="Xian W.-D."/>
        </authorList>
    </citation>
    <scope>NUCLEOTIDE SEQUENCE [LARGE SCALE GENOMIC DNA]</scope>
    <source>
        <strain evidence="9 10">SYSU G05001</strain>
    </source>
</reference>
<dbReference type="PANTHER" id="PTHR22762:SF120">
    <property type="entry name" value="HETEROGLYCAN GLUCOSIDASE 1"/>
    <property type="match status" value="1"/>
</dbReference>
<protein>
    <submittedName>
        <fullName evidence="9">Glycoside hydrolase family 31 protein</fullName>
    </submittedName>
</protein>
<keyword evidence="10" id="KW-1185">Reference proteome</keyword>
<evidence type="ECO:0000313" key="10">
    <source>
        <dbReference type="Proteomes" id="UP000724268"/>
    </source>
</evidence>
<dbReference type="PANTHER" id="PTHR22762">
    <property type="entry name" value="ALPHA-GLUCOSIDASE"/>
    <property type="match status" value="1"/>
</dbReference>
<organism evidence="9 10">
    <name type="scientific">Thermus brevis</name>
    <dbReference type="NCBI Taxonomy" id="2862456"/>
    <lineage>
        <taxon>Bacteria</taxon>
        <taxon>Thermotogati</taxon>
        <taxon>Deinococcota</taxon>
        <taxon>Deinococci</taxon>
        <taxon>Thermales</taxon>
        <taxon>Thermaceae</taxon>
        <taxon>Thermus</taxon>
    </lineage>
</organism>
<dbReference type="InterPro" id="IPR017853">
    <property type="entry name" value="GH"/>
</dbReference>
<keyword evidence="2 4" id="KW-0378">Hydrolase</keyword>
<gene>
    <name evidence="9" type="ORF">KZX47_03625</name>
</gene>
<dbReference type="Gene3D" id="2.60.40.1760">
    <property type="entry name" value="glycosyl hydrolase (family 31)"/>
    <property type="match status" value="1"/>
</dbReference>
<feature type="domain" description="Glycoside hydrolase family 31 TIM barrel" evidence="6">
    <location>
        <begin position="270"/>
        <end position="600"/>
    </location>
</feature>
<dbReference type="CDD" id="cd14752">
    <property type="entry name" value="GH31_N"/>
    <property type="match status" value="1"/>
</dbReference>
<dbReference type="PROSITE" id="PS00129">
    <property type="entry name" value="GLYCOSYL_HYDROL_F31_1"/>
    <property type="match status" value="1"/>
</dbReference>
<evidence type="ECO:0000259" key="8">
    <source>
        <dbReference type="Pfam" id="PF21365"/>
    </source>
</evidence>
<evidence type="ECO:0000313" key="9">
    <source>
        <dbReference type="EMBL" id="MBW6394248.1"/>
    </source>
</evidence>
<evidence type="ECO:0000259" key="6">
    <source>
        <dbReference type="Pfam" id="PF01055"/>
    </source>
</evidence>
<evidence type="ECO:0000259" key="7">
    <source>
        <dbReference type="Pfam" id="PF13802"/>
    </source>
</evidence>
<dbReference type="InterPro" id="IPR013780">
    <property type="entry name" value="Glyco_hydro_b"/>
</dbReference>
<dbReference type="InterPro" id="IPR025887">
    <property type="entry name" value="Glyco_hydro_31_N_dom"/>
</dbReference>
<accession>A0ABS6ZW01</accession>
<dbReference type="SUPFAM" id="SSF74650">
    <property type="entry name" value="Galactose mutarotase-like"/>
    <property type="match status" value="1"/>
</dbReference>
<dbReference type="CDD" id="cd06604">
    <property type="entry name" value="GH31_glucosidase_II_MalA"/>
    <property type="match status" value="1"/>
</dbReference>
<dbReference type="InterPro" id="IPR011013">
    <property type="entry name" value="Gal_mutarotase_sf_dom"/>
</dbReference>
<dbReference type="InterPro" id="IPR000322">
    <property type="entry name" value="Glyco_hydro_31_TIM"/>
</dbReference>
<keyword evidence="5" id="KW-0472">Membrane</keyword>
<dbReference type="SUPFAM" id="SSF51011">
    <property type="entry name" value="Glycosyl hydrolase domain"/>
    <property type="match status" value="1"/>
</dbReference>
<dbReference type="Gene3D" id="2.60.40.1180">
    <property type="entry name" value="Golgi alpha-mannosidase II"/>
    <property type="match status" value="1"/>
</dbReference>
<dbReference type="Pfam" id="PF01055">
    <property type="entry name" value="Glyco_hydro_31_2nd"/>
    <property type="match status" value="1"/>
</dbReference>
<keyword evidence="3 4" id="KW-0326">Glycosidase</keyword>
<evidence type="ECO:0000256" key="4">
    <source>
        <dbReference type="RuleBase" id="RU361185"/>
    </source>
</evidence>
<proteinExistence type="inferred from homology"/>
<dbReference type="InterPro" id="IPR048395">
    <property type="entry name" value="Glyco_hydro_31_C"/>
</dbReference>
<evidence type="ECO:0000256" key="3">
    <source>
        <dbReference type="ARBA" id="ARBA00023295"/>
    </source>
</evidence>
<keyword evidence="5" id="KW-1133">Transmembrane helix</keyword>
<feature type="domain" description="Glycoside hydrolase family 31 N-terminal" evidence="7">
    <location>
        <begin position="74"/>
        <end position="232"/>
    </location>
</feature>
<keyword evidence="5" id="KW-0812">Transmembrane</keyword>
<name>A0ABS6ZW01_9DEIN</name>
<dbReference type="InterPro" id="IPR030458">
    <property type="entry name" value="Glyco_hydro_31_AS"/>
</dbReference>
<sequence>MGAPRKGLLKKLWNAVETVALLGPGVLLLAIQYARKRDRWEPKAPFLPWQGVGKPLGLKAIPGGVRVRFQEVELEAVFLGEDLLRLTWFPGEAVPPYALAEAGEASPFEPERQEGGRLLRTPHLALAVEEEGLTFWDGAGRLLRQEAYPERSGRAWRHRVHLAPEERVFGLGERAYALDRRGGVFRFWNQDPGGSYGPGEDPLYLSVPLWLSQKPEGGYLAFYENPADGFADLGKGEALVGFLGGTFRYYLIPGPLEEALARYVRLTGLPPLPPRWALGFQYARWGLRTRKEVEEVVEGFLKRDLPLKAVHLDIDYMRGYRVFTVDEKRFPDLGGMVRTFWERGVHTVLILDPGIKGEKGFSPYEEGLREGVFCRLPSGEVFLGPVWPGLAAFPDFTDPRGRAWWGERLKGFGFLDMEVSGFWLDMNEPALFAAWGEPTFPRSIRHALEGQGGDHTLAHNLYGLLMARASFEGFREHAPLRRPFLLTRAGFAGVQRYAWAWTGDVESTWEGLRTTLRALLGLSLSGVYFVGSDIGGFSGNPSPELYLRWFQLAAFTPFFRLHSARWTRRREPWRFGEEVLEGVRWAMELRERLLPYLYTLAYRASREGLPLLRPLFLQGGQPDGADLGEAFLLGRDLLVAPVLEEGARAKEVPLPKGGWYPWEEDGVLEGPARVRLPAPLKRIPLLVRAGSILPLLEEGGLALHLYPGEGGAEGRLYWDEGDGEGPYRLDRFRLLPAEGGYRLLWEGEGEYPWPWEGVSIRLWGRRLWGARVEGKVYPFQGGRVFLPPFREALLEVEG</sequence>
<comment type="similarity">
    <text evidence="1 4">Belongs to the glycosyl hydrolase 31 family.</text>
</comment>
<dbReference type="GO" id="GO:0016787">
    <property type="term" value="F:hydrolase activity"/>
    <property type="evidence" value="ECO:0007669"/>
    <property type="project" value="UniProtKB-KW"/>
</dbReference>
<evidence type="ECO:0000256" key="1">
    <source>
        <dbReference type="ARBA" id="ARBA00007806"/>
    </source>
</evidence>
<dbReference type="SUPFAM" id="SSF51445">
    <property type="entry name" value="(Trans)glycosidases"/>
    <property type="match status" value="1"/>
</dbReference>
<dbReference type="Gene3D" id="3.20.20.80">
    <property type="entry name" value="Glycosidases"/>
    <property type="match status" value="1"/>
</dbReference>
<evidence type="ECO:0000256" key="5">
    <source>
        <dbReference type="SAM" id="Phobius"/>
    </source>
</evidence>
<dbReference type="Pfam" id="PF13802">
    <property type="entry name" value="Gal_mutarotas_2"/>
    <property type="match status" value="1"/>
</dbReference>
<feature type="domain" description="Glycosyl hydrolase family 31 C-terminal" evidence="8">
    <location>
        <begin position="608"/>
        <end position="693"/>
    </location>
</feature>